<dbReference type="Gene3D" id="3.30.559.10">
    <property type="entry name" value="Chloramphenicol acetyltransferase-like domain"/>
    <property type="match status" value="1"/>
</dbReference>
<dbReference type="Proteomes" id="UP000471648">
    <property type="component" value="Unassembled WGS sequence"/>
</dbReference>
<proteinExistence type="predicted"/>
<dbReference type="InterPro" id="IPR023213">
    <property type="entry name" value="CAT-like_dom_sf"/>
</dbReference>
<feature type="non-terminal residue" evidence="1">
    <location>
        <position position="1"/>
    </location>
</feature>
<gene>
    <name evidence="1" type="ORF">G3I39_23235</name>
</gene>
<protein>
    <recommendedName>
        <fullName evidence="3">Condensation domain-containing protein</fullName>
    </recommendedName>
</protein>
<accession>A0A6N9VB92</accession>
<dbReference type="AlphaFoldDB" id="A0A6N9VB92"/>
<dbReference type="RefSeq" id="WP_164358010.1">
    <property type="nucleotide sequence ID" value="NZ_JAAGME010000975.1"/>
</dbReference>
<evidence type="ECO:0000313" key="1">
    <source>
        <dbReference type="EMBL" id="NEB69943.1"/>
    </source>
</evidence>
<dbReference type="EMBL" id="JAAGME010000975">
    <property type="protein sequence ID" value="NEB69943.1"/>
    <property type="molecule type" value="Genomic_DNA"/>
</dbReference>
<evidence type="ECO:0008006" key="3">
    <source>
        <dbReference type="Google" id="ProtNLM"/>
    </source>
</evidence>
<sequence length="79" mass="8340">TMSFTLAPGTDPAALRLAVGALLARHGMLRAVYAQEPGTGRWTGRVLAELSPEAVLTVHDLTTAPDQEAAWEALLTDAQ</sequence>
<reference evidence="1 2" key="1">
    <citation type="submission" date="2020-01" db="EMBL/GenBank/DDBJ databases">
        <title>Insect and environment-associated Actinomycetes.</title>
        <authorList>
            <person name="Currrie C."/>
            <person name="Chevrette M."/>
            <person name="Carlson C."/>
            <person name="Stubbendieck R."/>
            <person name="Wendt-Pienkowski E."/>
        </authorList>
    </citation>
    <scope>NUCLEOTIDE SEQUENCE [LARGE SCALE GENOMIC DNA]</scope>
    <source>
        <strain evidence="1 2">SID14438</strain>
    </source>
</reference>
<feature type="non-terminal residue" evidence="1">
    <location>
        <position position="79"/>
    </location>
</feature>
<evidence type="ECO:0000313" key="2">
    <source>
        <dbReference type="Proteomes" id="UP000471648"/>
    </source>
</evidence>
<comment type="caution">
    <text evidence="1">The sequence shown here is derived from an EMBL/GenBank/DDBJ whole genome shotgun (WGS) entry which is preliminary data.</text>
</comment>
<dbReference type="SUPFAM" id="SSF52777">
    <property type="entry name" value="CoA-dependent acyltransferases"/>
    <property type="match status" value="1"/>
</dbReference>
<name>A0A6N9VB92_STRMI</name>
<organism evidence="1 2">
    <name type="scientific">Streptomyces microflavus</name>
    <name type="common">Streptomyces lipmanii</name>
    <dbReference type="NCBI Taxonomy" id="1919"/>
    <lineage>
        <taxon>Bacteria</taxon>
        <taxon>Bacillati</taxon>
        <taxon>Actinomycetota</taxon>
        <taxon>Actinomycetes</taxon>
        <taxon>Kitasatosporales</taxon>
        <taxon>Streptomycetaceae</taxon>
        <taxon>Streptomyces</taxon>
    </lineage>
</organism>